<proteinExistence type="predicted"/>
<name>A0AAE3R087_9BACT</name>
<dbReference type="RefSeq" id="WP_314508764.1">
    <property type="nucleotide sequence ID" value="NZ_JASJOU010000001.1"/>
</dbReference>
<evidence type="ECO:0000313" key="2">
    <source>
        <dbReference type="Proteomes" id="UP001232063"/>
    </source>
</evidence>
<gene>
    <name evidence="1" type="ORF">QNI22_01150</name>
</gene>
<evidence type="ECO:0000313" key="1">
    <source>
        <dbReference type="EMBL" id="MDJ1499227.1"/>
    </source>
</evidence>
<dbReference type="Proteomes" id="UP001232063">
    <property type="component" value="Unassembled WGS sequence"/>
</dbReference>
<dbReference type="EMBL" id="JASJOU010000001">
    <property type="protein sequence ID" value="MDJ1499227.1"/>
    <property type="molecule type" value="Genomic_DNA"/>
</dbReference>
<sequence length="250" mass="28831">MYKTSTEANVIVGSSLSAKLLMDSLSHFDNLSFSGLSIFDGLNLILEKGNLPKTVFIETNLVLRPENTQFKEDLFSPIPFYTKKLIPAFRDGQQPMAVFGHYLEKNVTQNILTKFESIKNSTDKPLVSALSPALFEKMLSNEIQNYSVIPQEKLIQERFEKLNTIINYLNSKKVDIVFFEMPIHERLCHSPVSNVVRSSFYQYFSKKKYYYITQPSCADYQTTDGLHFNSADALRYTSYFKSQVQKYLSR</sequence>
<organism evidence="1 2">
    <name type="scientific">Xanthocytophaga agilis</name>
    <dbReference type="NCBI Taxonomy" id="3048010"/>
    <lineage>
        <taxon>Bacteria</taxon>
        <taxon>Pseudomonadati</taxon>
        <taxon>Bacteroidota</taxon>
        <taxon>Cytophagia</taxon>
        <taxon>Cytophagales</taxon>
        <taxon>Rhodocytophagaceae</taxon>
        <taxon>Xanthocytophaga</taxon>
    </lineage>
</organism>
<comment type="caution">
    <text evidence="1">The sequence shown here is derived from an EMBL/GenBank/DDBJ whole genome shotgun (WGS) entry which is preliminary data.</text>
</comment>
<protein>
    <submittedName>
        <fullName evidence="1">Uncharacterized protein</fullName>
    </submittedName>
</protein>
<accession>A0AAE3R087</accession>
<dbReference type="AlphaFoldDB" id="A0AAE3R087"/>
<keyword evidence="2" id="KW-1185">Reference proteome</keyword>
<reference evidence="1" key="1">
    <citation type="submission" date="2023-05" db="EMBL/GenBank/DDBJ databases">
        <authorList>
            <person name="Zhang X."/>
        </authorList>
    </citation>
    <scope>NUCLEOTIDE SEQUENCE</scope>
    <source>
        <strain evidence="1">BD1B2-1</strain>
    </source>
</reference>